<keyword evidence="1" id="KW-1185">Reference proteome</keyword>
<evidence type="ECO:0000313" key="2">
    <source>
        <dbReference type="WBParaSite" id="MBELARI_LOCUS20159"/>
    </source>
</evidence>
<dbReference type="Gene3D" id="3.30.1410.10">
    <property type="entry name" value="GTP cyclohydrolase I feedback regulatory protein GFRP"/>
    <property type="match status" value="1"/>
</dbReference>
<name>A0AAF3F0X0_9BILA</name>
<dbReference type="WBParaSite" id="MBELARI_LOCUS20159">
    <property type="protein sequence ID" value="MBELARI_LOCUS20159"/>
    <property type="gene ID" value="MBELARI_LOCUS20159"/>
</dbReference>
<protein>
    <submittedName>
        <fullName evidence="2">GTP cyclohydrolase 1 feedback regulatory protein</fullName>
    </submittedName>
</protein>
<sequence>MPFICVTAKRWDGPTNITGHTAINEDVVSLLEARPKKATADGPYRFETPQPPVKVLDCLEGLGFRLVTQTLNANTSSKAWTMQKC</sequence>
<dbReference type="AlphaFoldDB" id="A0AAF3F0X0"/>
<dbReference type="SUPFAM" id="SSF69761">
    <property type="entry name" value="GTP cyclohydrolase I feedback regulatory protein, GFRP"/>
    <property type="match status" value="1"/>
</dbReference>
<organism evidence="1 2">
    <name type="scientific">Mesorhabditis belari</name>
    <dbReference type="NCBI Taxonomy" id="2138241"/>
    <lineage>
        <taxon>Eukaryota</taxon>
        <taxon>Metazoa</taxon>
        <taxon>Ecdysozoa</taxon>
        <taxon>Nematoda</taxon>
        <taxon>Chromadorea</taxon>
        <taxon>Rhabditida</taxon>
        <taxon>Rhabditina</taxon>
        <taxon>Rhabditomorpha</taxon>
        <taxon>Rhabditoidea</taxon>
        <taxon>Rhabditidae</taxon>
        <taxon>Mesorhabditinae</taxon>
        <taxon>Mesorhabditis</taxon>
    </lineage>
</organism>
<proteinExistence type="predicted"/>
<dbReference type="Proteomes" id="UP000887575">
    <property type="component" value="Unassembled WGS sequence"/>
</dbReference>
<dbReference type="InterPro" id="IPR036717">
    <property type="entry name" value="GFRP_sf"/>
</dbReference>
<reference evidence="2" key="1">
    <citation type="submission" date="2024-02" db="UniProtKB">
        <authorList>
            <consortium name="WormBaseParasite"/>
        </authorList>
    </citation>
    <scope>IDENTIFICATION</scope>
</reference>
<accession>A0AAF3F0X0</accession>
<dbReference type="InterPro" id="IPR009112">
    <property type="entry name" value="GTP_CycHdrlase_I_reg"/>
</dbReference>
<evidence type="ECO:0000313" key="1">
    <source>
        <dbReference type="Proteomes" id="UP000887575"/>
    </source>
</evidence>
<dbReference type="Pfam" id="PF06399">
    <property type="entry name" value="GFRP"/>
    <property type="match status" value="1"/>
</dbReference>
<dbReference type="GO" id="GO:0009890">
    <property type="term" value="P:negative regulation of biosynthetic process"/>
    <property type="evidence" value="ECO:0007669"/>
    <property type="project" value="InterPro"/>
</dbReference>